<sequence>MPKVSITRIAHVYYRYRDLDKAHSFLLDFGLIQVDRRQDRIYYRGYGTEPFVFCAEKADEDEFAGAAFAVDSFEDLELAASLCSESKIRDLDAPGGGKIVSLQDPTNKIPFHFIHGQSHTSYDANKEDRGTRPFNYPVTKNRDAGTFQRFEKGPAIVHKLGHFGICTTNFEETFKFFTENFNFVPSDLVHDETGRDVATFLHLDRGKEMVDHHSFFFYEGPKPHVHHSSFEVHDFDTQALGHDWLIEQGHEICWGVGRHVLGSQIFDYWYDSARFIMEHYIDGDLVNSDTPVAKSKLGKDGLSVWGPDVPLDFLT</sequence>
<dbReference type="GO" id="GO:0046872">
    <property type="term" value="F:metal ion binding"/>
    <property type="evidence" value="ECO:0007669"/>
    <property type="project" value="UniProtKB-KW"/>
</dbReference>
<dbReference type="GO" id="GO:0046491">
    <property type="term" value="P:L-methylmalonyl-CoA metabolic process"/>
    <property type="evidence" value="ECO:0007669"/>
    <property type="project" value="TreeGrafter"/>
</dbReference>
<name>A0A1T3CUM8_9HYPO</name>
<reference evidence="3 4" key="1">
    <citation type="submission" date="2016-04" db="EMBL/GenBank/DDBJ databases">
        <title>Multiple horizontal gene transfer events from other fungi enriched the ability of the initially mycotrophic fungus Trichoderma (Ascomycota) to feed on dead plant biomass.</title>
        <authorList>
            <person name="Atanasova L."/>
            <person name="Chenthamara K."/>
            <person name="Zhang J."/>
            <person name="Grujic M."/>
            <person name="Henrissat B."/>
            <person name="Kuo A."/>
            <person name="Aertz A."/>
            <person name="Salamov A."/>
            <person name="Lipzen A."/>
            <person name="Labutti K."/>
            <person name="Barry K."/>
            <person name="Miao Y."/>
            <person name="Rahimi M.J."/>
            <person name="Shen Q."/>
            <person name="Grigoriev I.V."/>
            <person name="Kubicek C.P."/>
            <person name="Druzhinina I.S."/>
        </authorList>
    </citation>
    <scope>NUCLEOTIDE SEQUENCE [LARGE SCALE GENOMIC DNA]</scope>
    <source>
        <strain evidence="3 4">NJAU 4742</strain>
    </source>
</reference>
<dbReference type="EMBL" id="LVVK01000006">
    <property type="protein sequence ID" value="OPB44788.1"/>
    <property type="molecule type" value="Genomic_DNA"/>
</dbReference>
<organism evidence="3 4">
    <name type="scientific">Trichoderma guizhouense</name>
    <dbReference type="NCBI Taxonomy" id="1491466"/>
    <lineage>
        <taxon>Eukaryota</taxon>
        <taxon>Fungi</taxon>
        <taxon>Dikarya</taxon>
        <taxon>Ascomycota</taxon>
        <taxon>Pezizomycotina</taxon>
        <taxon>Sordariomycetes</taxon>
        <taxon>Hypocreomycetidae</taxon>
        <taxon>Hypocreales</taxon>
        <taxon>Hypocreaceae</taxon>
        <taxon>Trichoderma</taxon>
    </lineage>
</organism>
<keyword evidence="4" id="KW-1185">Reference proteome</keyword>
<dbReference type="Proteomes" id="UP000191004">
    <property type="component" value="Unassembled WGS sequence"/>
</dbReference>
<feature type="domain" description="VOC" evidence="2">
    <location>
        <begin position="159"/>
        <end position="282"/>
    </location>
</feature>
<dbReference type="SUPFAM" id="SSF54593">
    <property type="entry name" value="Glyoxalase/Bleomycin resistance protein/Dihydroxybiphenyl dioxygenase"/>
    <property type="match status" value="1"/>
</dbReference>
<dbReference type="InterPro" id="IPR004360">
    <property type="entry name" value="Glyas_Fos-R_dOase_dom"/>
</dbReference>
<dbReference type="OrthoDB" id="3360610at2759"/>
<comment type="caution">
    <text evidence="3">The sequence shown here is derived from an EMBL/GenBank/DDBJ whole genome shotgun (WGS) entry which is preliminary data.</text>
</comment>
<dbReference type="GO" id="GO:0005739">
    <property type="term" value="C:mitochondrion"/>
    <property type="evidence" value="ECO:0007669"/>
    <property type="project" value="TreeGrafter"/>
</dbReference>
<proteinExistence type="predicted"/>
<dbReference type="FunFam" id="3.10.180.10:FF:000034">
    <property type="entry name" value="Glyoxalase/Bleomycin resistance protein/Dihydroxybiphenyl dioxygenase"/>
    <property type="match status" value="1"/>
</dbReference>
<dbReference type="Gene3D" id="3.10.180.10">
    <property type="entry name" value="2,3-Dihydroxybiphenyl 1,2-Dioxygenase, domain 1"/>
    <property type="match status" value="2"/>
</dbReference>
<dbReference type="PROSITE" id="PS51819">
    <property type="entry name" value="VOC"/>
    <property type="match status" value="1"/>
</dbReference>
<dbReference type="InterPro" id="IPR029068">
    <property type="entry name" value="Glyas_Bleomycin-R_OHBP_Dase"/>
</dbReference>
<dbReference type="Pfam" id="PF00903">
    <property type="entry name" value="Glyoxalase"/>
    <property type="match status" value="1"/>
</dbReference>
<dbReference type="CDD" id="cd07267">
    <property type="entry name" value="THT_Oxygenase_N"/>
    <property type="match status" value="1"/>
</dbReference>
<protein>
    <submittedName>
        <fullName evidence="3">Oxidoreductase</fullName>
    </submittedName>
</protein>
<dbReference type="InterPro" id="IPR037523">
    <property type="entry name" value="VOC_core"/>
</dbReference>
<evidence type="ECO:0000313" key="3">
    <source>
        <dbReference type="EMBL" id="OPB44788.1"/>
    </source>
</evidence>
<gene>
    <name evidence="3" type="ORF">A0O28_0089260</name>
</gene>
<dbReference type="InterPro" id="IPR051785">
    <property type="entry name" value="MMCE/EMCE_epimerase"/>
</dbReference>
<keyword evidence="1" id="KW-0479">Metal-binding</keyword>
<evidence type="ECO:0000313" key="4">
    <source>
        <dbReference type="Proteomes" id="UP000191004"/>
    </source>
</evidence>
<dbReference type="GO" id="GO:0004493">
    <property type="term" value="F:methylmalonyl-CoA epimerase activity"/>
    <property type="evidence" value="ECO:0007669"/>
    <property type="project" value="TreeGrafter"/>
</dbReference>
<dbReference type="PANTHER" id="PTHR43048">
    <property type="entry name" value="METHYLMALONYL-COA EPIMERASE"/>
    <property type="match status" value="1"/>
</dbReference>
<accession>A0A1T3CUM8</accession>
<evidence type="ECO:0000256" key="1">
    <source>
        <dbReference type="ARBA" id="ARBA00022723"/>
    </source>
</evidence>
<dbReference type="FunFam" id="3.10.180.10:FF:000039">
    <property type="entry name" value="Trihydroxytoluene oxygenase (AFU_orthologue AFUA_8G02470)"/>
    <property type="match status" value="1"/>
</dbReference>
<evidence type="ECO:0000259" key="2">
    <source>
        <dbReference type="PROSITE" id="PS51819"/>
    </source>
</evidence>
<dbReference type="PANTHER" id="PTHR43048:SF3">
    <property type="entry name" value="METHYLMALONYL-COA EPIMERASE, MITOCHONDRIAL"/>
    <property type="match status" value="1"/>
</dbReference>
<dbReference type="AlphaFoldDB" id="A0A1T3CUM8"/>